<dbReference type="InterPro" id="IPR001179">
    <property type="entry name" value="PPIase_FKBP_dom"/>
</dbReference>
<dbReference type="Gene3D" id="3.10.50.40">
    <property type="match status" value="1"/>
</dbReference>
<evidence type="ECO:0000256" key="10">
    <source>
        <dbReference type="RuleBase" id="RU003915"/>
    </source>
</evidence>
<dbReference type="PANTHER" id="PTHR47861:SF3">
    <property type="entry name" value="FKBP-TYPE PEPTIDYL-PROLYL CIS-TRANS ISOMERASE SLYD"/>
    <property type="match status" value="1"/>
</dbReference>
<dbReference type="STRING" id="41431.PCC8801_1359"/>
<comment type="similarity">
    <text evidence="3 10">Belongs to the FKBP-type PPIase family.</text>
</comment>
<accession>B7K4F5</accession>
<comment type="catalytic activity">
    <reaction evidence="1 9 10">
        <text>[protein]-peptidylproline (omega=180) = [protein]-peptidylproline (omega=0)</text>
        <dbReference type="Rhea" id="RHEA:16237"/>
        <dbReference type="Rhea" id="RHEA-COMP:10747"/>
        <dbReference type="Rhea" id="RHEA-COMP:10748"/>
        <dbReference type="ChEBI" id="CHEBI:83833"/>
        <dbReference type="ChEBI" id="CHEBI:83834"/>
        <dbReference type="EC" id="5.2.1.8"/>
    </reaction>
</comment>
<evidence type="ECO:0000259" key="11">
    <source>
        <dbReference type="PROSITE" id="PS50059"/>
    </source>
</evidence>
<evidence type="ECO:0000256" key="7">
    <source>
        <dbReference type="ARBA" id="ARBA00023235"/>
    </source>
</evidence>
<proteinExistence type="inferred from homology"/>
<dbReference type="GO" id="GO:0003755">
    <property type="term" value="F:peptidyl-prolyl cis-trans isomerase activity"/>
    <property type="evidence" value="ECO:0007669"/>
    <property type="project" value="UniProtKB-UniRule"/>
</dbReference>
<evidence type="ECO:0000256" key="8">
    <source>
        <dbReference type="ARBA" id="ARBA00037071"/>
    </source>
</evidence>
<name>B7K4F5_RIPO1</name>
<dbReference type="PANTHER" id="PTHR47861">
    <property type="entry name" value="FKBP-TYPE PEPTIDYL-PROLYL CIS-TRANS ISOMERASE SLYD"/>
    <property type="match status" value="1"/>
</dbReference>
<dbReference type="GO" id="GO:0042026">
    <property type="term" value="P:protein refolding"/>
    <property type="evidence" value="ECO:0007669"/>
    <property type="project" value="UniProtKB-ARBA"/>
</dbReference>
<dbReference type="HOGENOM" id="CLU_098197_2_1_3"/>
<sequence>MVQAKLGDQVTVNYTGKLDDGTIFDSSIDREPLQFSLGEGDVIPGFEEAVTGMSPGDTKTVTIPCNQAYGPYHEEMVIVVDQQQIPAELGIEVGQQLQIRQGEDEIIPVIITDISDSKVTLDANHPLAGQDLTFEIELVEIG</sequence>
<evidence type="ECO:0000256" key="5">
    <source>
        <dbReference type="ARBA" id="ARBA00023110"/>
    </source>
</evidence>
<evidence type="ECO:0000313" key="13">
    <source>
        <dbReference type="Proteomes" id="UP000008204"/>
    </source>
</evidence>
<dbReference type="RefSeq" id="WP_012594694.1">
    <property type="nucleotide sequence ID" value="NC_011726.1"/>
</dbReference>
<keyword evidence="13" id="KW-1185">Reference proteome</keyword>
<dbReference type="EMBL" id="CP001287">
    <property type="protein sequence ID" value="ACK65420.1"/>
    <property type="molecule type" value="Genomic_DNA"/>
</dbReference>
<dbReference type="KEGG" id="cyp:PCC8801_1359"/>
<dbReference type="eggNOG" id="COG1047">
    <property type="taxonomic scope" value="Bacteria"/>
</dbReference>
<dbReference type="Proteomes" id="UP000008204">
    <property type="component" value="Chromosome"/>
</dbReference>
<dbReference type="SUPFAM" id="SSF54534">
    <property type="entry name" value="FKBP-like"/>
    <property type="match status" value="1"/>
</dbReference>
<evidence type="ECO:0000256" key="2">
    <source>
        <dbReference type="ARBA" id="ARBA00004496"/>
    </source>
</evidence>
<reference evidence="13" key="1">
    <citation type="journal article" date="2011" name="MBio">
        <title>Novel metabolic attributes of the genus Cyanothece, comprising a group of unicellular nitrogen-fixing Cyanobacteria.</title>
        <authorList>
            <person name="Bandyopadhyay A."/>
            <person name="Elvitigala T."/>
            <person name="Welsh E."/>
            <person name="Stockel J."/>
            <person name="Liberton M."/>
            <person name="Min H."/>
            <person name="Sherman L.A."/>
            <person name="Pakrasi H.B."/>
        </authorList>
    </citation>
    <scope>NUCLEOTIDE SEQUENCE [LARGE SCALE GENOMIC DNA]</scope>
    <source>
        <strain evidence="13">PCC 8801</strain>
    </source>
</reference>
<keyword evidence="7 9" id="KW-0413">Isomerase</keyword>
<dbReference type="AlphaFoldDB" id="B7K4F5"/>
<dbReference type="EC" id="5.2.1.8" evidence="10"/>
<organism evidence="12 13">
    <name type="scientific">Rippkaea orientalis (strain PCC 8801 / RF-1)</name>
    <name type="common">Cyanothece sp. (strain PCC 8801)</name>
    <dbReference type="NCBI Taxonomy" id="41431"/>
    <lineage>
        <taxon>Bacteria</taxon>
        <taxon>Bacillati</taxon>
        <taxon>Cyanobacteriota</taxon>
        <taxon>Cyanophyceae</taxon>
        <taxon>Oscillatoriophycideae</taxon>
        <taxon>Chroococcales</taxon>
        <taxon>Aphanothecaceae</taxon>
        <taxon>Rippkaea</taxon>
        <taxon>Rippkaea orientalis</taxon>
    </lineage>
</organism>
<dbReference type="GO" id="GO:0005737">
    <property type="term" value="C:cytoplasm"/>
    <property type="evidence" value="ECO:0007669"/>
    <property type="project" value="UniProtKB-SubCell"/>
</dbReference>
<dbReference type="PROSITE" id="PS50059">
    <property type="entry name" value="FKBP_PPIASE"/>
    <property type="match status" value="1"/>
</dbReference>
<keyword evidence="6" id="KW-0143">Chaperone</keyword>
<evidence type="ECO:0000256" key="6">
    <source>
        <dbReference type="ARBA" id="ARBA00023186"/>
    </source>
</evidence>
<comment type="function">
    <text evidence="8">Also involved in hydrogenase metallocenter assembly, probably by participating in the nickel insertion step. This function in hydrogenase biosynthesis requires chaperone activity and the presence of the metal-binding domain, but not PPIase activity.</text>
</comment>
<comment type="subcellular location">
    <subcellularLocation>
        <location evidence="2">Cytoplasm</location>
    </subcellularLocation>
</comment>
<dbReference type="Pfam" id="PF00254">
    <property type="entry name" value="FKBP_C"/>
    <property type="match status" value="1"/>
</dbReference>
<gene>
    <name evidence="12" type="ordered locus">PCC8801_1359</name>
</gene>
<dbReference type="OrthoDB" id="280278at2"/>
<feature type="domain" description="PPIase FKBP-type" evidence="11">
    <location>
        <begin position="7"/>
        <end position="86"/>
    </location>
</feature>
<evidence type="ECO:0000256" key="3">
    <source>
        <dbReference type="ARBA" id="ARBA00006577"/>
    </source>
</evidence>
<keyword evidence="5 9" id="KW-0697">Rotamase</keyword>
<evidence type="ECO:0000256" key="1">
    <source>
        <dbReference type="ARBA" id="ARBA00000971"/>
    </source>
</evidence>
<keyword evidence="4" id="KW-0963">Cytoplasm</keyword>
<evidence type="ECO:0000256" key="4">
    <source>
        <dbReference type="ARBA" id="ARBA00022490"/>
    </source>
</evidence>
<evidence type="ECO:0000313" key="12">
    <source>
        <dbReference type="EMBL" id="ACK65420.1"/>
    </source>
</evidence>
<dbReference type="InterPro" id="IPR046357">
    <property type="entry name" value="PPIase_dom_sf"/>
</dbReference>
<protein>
    <recommendedName>
        <fullName evidence="10">Peptidyl-prolyl cis-trans isomerase</fullName>
        <ecNumber evidence="10">5.2.1.8</ecNumber>
    </recommendedName>
</protein>
<evidence type="ECO:0000256" key="9">
    <source>
        <dbReference type="PROSITE-ProRule" id="PRU00277"/>
    </source>
</evidence>